<name>A0ABN6VIJ3_9HYPH</name>
<dbReference type="Gene3D" id="1.20.1180.10">
    <property type="entry name" value="Udp N-acetylglucosamine O-acyltransferase, C-terminal domain"/>
    <property type="match status" value="1"/>
</dbReference>
<keyword evidence="1" id="KW-0963">Cytoplasm</keyword>
<proteinExistence type="predicted"/>
<evidence type="ECO:0000313" key="9">
    <source>
        <dbReference type="EMBL" id="BDV35155.1"/>
    </source>
</evidence>
<dbReference type="PANTHER" id="PTHR43480">
    <property type="entry name" value="ACYL-[ACYL-CARRIER-PROTEIN]--UDP-N-ACETYLGLUCOSAMINE O-ACYLTRANSFERASE"/>
    <property type="match status" value="1"/>
</dbReference>
<keyword evidence="2" id="KW-0444">Lipid biosynthesis</keyword>
<keyword evidence="10" id="KW-1185">Reference proteome</keyword>
<evidence type="ECO:0000313" key="10">
    <source>
        <dbReference type="Proteomes" id="UP001317629"/>
    </source>
</evidence>
<dbReference type="SUPFAM" id="SSF51161">
    <property type="entry name" value="Trimeric LpxA-like enzymes"/>
    <property type="match status" value="1"/>
</dbReference>
<dbReference type="PANTHER" id="PTHR43480:SF1">
    <property type="entry name" value="ACYL-[ACYL-CARRIER-PROTEIN]--UDP-N-ACETYLGLUCOSAMINE O-ACYLTRANSFERASE, MITOCHONDRIAL-RELATED"/>
    <property type="match status" value="1"/>
</dbReference>
<dbReference type="Gene3D" id="2.160.10.10">
    <property type="entry name" value="Hexapeptide repeat proteins"/>
    <property type="match status" value="1"/>
</dbReference>
<reference evidence="9 10" key="1">
    <citation type="journal article" date="2023" name="Int. J. Syst. Evol. Microbiol.">
        <title>Methylocystis iwaonis sp. nov., a type II methane-oxidizing bacterium from surface soil of a rice paddy field in Japan, and emended description of the genus Methylocystis (ex Whittenbury et al. 1970) Bowman et al. 1993.</title>
        <authorList>
            <person name="Kaise H."/>
            <person name="Sawadogo J.B."/>
            <person name="Alam M.S."/>
            <person name="Ueno C."/>
            <person name="Dianou D."/>
            <person name="Shinjo R."/>
            <person name="Asakawa S."/>
        </authorList>
    </citation>
    <scope>NUCLEOTIDE SEQUENCE [LARGE SCALE GENOMIC DNA]</scope>
    <source>
        <strain evidence="9 10">SS37A-Re</strain>
    </source>
</reference>
<keyword evidence="3" id="KW-0441">Lipid A biosynthesis</keyword>
<evidence type="ECO:0000256" key="5">
    <source>
        <dbReference type="ARBA" id="ARBA00022737"/>
    </source>
</evidence>
<dbReference type="NCBIfam" id="NF003657">
    <property type="entry name" value="PRK05289.1"/>
    <property type="match status" value="1"/>
</dbReference>
<organism evidence="9 10">
    <name type="scientific">Methylocystis iwaonis</name>
    <dbReference type="NCBI Taxonomy" id="2885079"/>
    <lineage>
        <taxon>Bacteria</taxon>
        <taxon>Pseudomonadati</taxon>
        <taxon>Pseudomonadota</taxon>
        <taxon>Alphaproteobacteria</taxon>
        <taxon>Hyphomicrobiales</taxon>
        <taxon>Methylocystaceae</taxon>
        <taxon>Methylocystis</taxon>
    </lineage>
</organism>
<dbReference type="Proteomes" id="UP001317629">
    <property type="component" value="Chromosome"/>
</dbReference>
<evidence type="ECO:0000256" key="6">
    <source>
        <dbReference type="ARBA" id="ARBA00023098"/>
    </source>
</evidence>
<dbReference type="InterPro" id="IPR018357">
    <property type="entry name" value="Hexapep_transf_CS"/>
</dbReference>
<dbReference type="RefSeq" id="WP_281928514.1">
    <property type="nucleotide sequence ID" value="NZ_AP027142.1"/>
</dbReference>
<keyword evidence="6" id="KW-0443">Lipid metabolism</keyword>
<dbReference type="Pfam" id="PF00132">
    <property type="entry name" value="Hexapep"/>
    <property type="match status" value="2"/>
</dbReference>
<dbReference type="Pfam" id="PF13720">
    <property type="entry name" value="Acetyltransf_11"/>
    <property type="match status" value="1"/>
</dbReference>
<dbReference type="PIRSF" id="PIRSF000456">
    <property type="entry name" value="UDP-GlcNAc_acltr"/>
    <property type="match status" value="1"/>
</dbReference>
<evidence type="ECO:0000256" key="2">
    <source>
        <dbReference type="ARBA" id="ARBA00022516"/>
    </source>
</evidence>
<evidence type="ECO:0000256" key="7">
    <source>
        <dbReference type="ARBA" id="ARBA00023315"/>
    </source>
</evidence>
<accession>A0ABN6VIJ3</accession>
<evidence type="ECO:0000256" key="3">
    <source>
        <dbReference type="ARBA" id="ARBA00022556"/>
    </source>
</evidence>
<keyword evidence="7" id="KW-0012">Acyltransferase</keyword>
<dbReference type="InterPro" id="IPR001451">
    <property type="entry name" value="Hexapep"/>
</dbReference>
<dbReference type="CDD" id="cd03351">
    <property type="entry name" value="LbH_UDP-GlcNAc_AT"/>
    <property type="match status" value="1"/>
</dbReference>
<dbReference type="InterPro" id="IPR029098">
    <property type="entry name" value="Acetyltransf_C"/>
</dbReference>
<evidence type="ECO:0000256" key="4">
    <source>
        <dbReference type="ARBA" id="ARBA00022679"/>
    </source>
</evidence>
<dbReference type="InterPro" id="IPR010137">
    <property type="entry name" value="Lipid_A_LpxA"/>
</dbReference>
<dbReference type="InterPro" id="IPR011004">
    <property type="entry name" value="Trimer_LpxA-like_sf"/>
</dbReference>
<keyword evidence="4" id="KW-0808">Transferase</keyword>
<gene>
    <name evidence="9" type="primary">lpxA</name>
    <name evidence="9" type="ORF">SS37A_26840</name>
</gene>
<keyword evidence="5" id="KW-0677">Repeat</keyword>
<sequence>MTAIIHPTAIVEQGAYLHDCAVVGPFCHIGAGVEIGAGAVLQSHVVVAGRTTIGARARIFPFVSLGAPSQDLKAALAEGALSIGDDCIIREGVTINSGVGEGTWVGAGCAFLAYSHVAHDCRLGEGVILANQVLLGGHVAIGDHASVGGGTAVHQNVRIGAHAFVGGLAGVEGDVIPFGLASGNRAHLFGVNIVGLRRRGYSTERVARLREAYRRLFTGDDTLETLSDRVEKVATTYVGVSEVEEIVAFLRAPSQRPLCAPRQRGERA</sequence>
<evidence type="ECO:0000256" key="1">
    <source>
        <dbReference type="ARBA" id="ARBA00022490"/>
    </source>
</evidence>
<dbReference type="NCBIfam" id="TIGR01852">
    <property type="entry name" value="lipid_A_lpxA"/>
    <property type="match status" value="1"/>
</dbReference>
<evidence type="ECO:0000259" key="8">
    <source>
        <dbReference type="Pfam" id="PF13720"/>
    </source>
</evidence>
<protein>
    <submittedName>
        <fullName evidence="9">Acyl-[acyl-carrier-protein]--UDP-N-acetylglucosamine O-acyltransferase</fullName>
    </submittedName>
</protein>
<dbReference type="InterPro" id="IPR037157">
    <property type="entry name" value="Acetyltransf_C_sf"/>
</dbReference>
<feature type="domain" description="UDP N-acetylglucosamine O-acyltransferase C-terminal" evidence="8">
    <location>
        <begin position="174"/>
        <end position="259"/>
    </location>
</feature>
<dbReference type="EMBL" id="AP027142">
    <property type="protein sequence ID" value="BDV35155.1"/>
    <property type="molecule type" value="Genomic_DNA"/>
</dbReference>
<dbReference type="PROSITE" id="PS00101">
    <property type="entry name" value="HEXAPEP_TRANSFERASES"/>
    <property type="match status" value="1"/>
</dbReference>